<dbReference type="KEGG" id="xne:XNC1_4566"/>
<dbReference type="AlphaFoldDB" id="D3VFS2"/>
<organism evidence="1 2">
    <name type="scientific">Xenorhabdus nematophila (strain ATCC 19061 / DSM 3370 / CCUG 14189 / LMG 1036 / NCIMB 9965 / AN6)</name>
    <dbReference type="NCBI Taxonomy" id="406817"/>
    <lineage>
        <taxon>Bacteria</taxon>
        <taxon>Pseudomonadati</taxon>
        <taxon>Pseudomonadota</taxon>
        <taxon>Gammaproteobacteria</taxon>
        <taxon>Enterobacterales</taxon>
        <taxon>Morganellaceae</taxon>
        <taxon>Xenorhabdus</taxon>
    </lineage>
</organism>
<accession>D3VFS2</accession>
<evidence type="ECO:0000313" key="1">
    <source>
        <dbReference type="EMBL" id="CBJ92588.1"/>
    </source>
</evidence>
<keyword evidence="2" id="KW-1185">Reference proteome</keyword>
<dbReference type="EMBL" id="FN667742">
    <property type="protein sequence ID" value="CBJ92588.1"/>
    <property type="molecule type" value="Genomic_DNA"/>
</dbReference>
<evidence type="ECO:0000313" key="2">
    <source>
        <dbReference type="Proteomes" id="UP000008075"/>
    </source>
</evidence>
<gene>
    <name evidence="1" type="ordered locus">XNC1_4566</name>
</gene>
<dbReference type="Proteomes" id="UP000008075">
    <property type="component" value="Chromosome"/>
</dbReference>
<name>D3VFS2_XENNA</name>
<sequence>MKGKYPVIGIPHHLCPTMNMRVADFIKSFIYYMMQVDIGQYR</sequence>
<proteinExistence type="predicted"/>
<reference evidence="1 2" key="1">
    <citation type="journal article" date="2011" name="PLoS ONE">
        <title>The entomopathogenic bacterial endosymbionts xenorhabdus and photorhabdus: convergent lifestyles from divergent genomes.</title>
        <authorList>
            <person name="Chaston J.M."/>
            <person name="Suen G."/>
            <person name="Tucker S.L."/>
            <person name="Andersen A.W."/>
            <person name="Bhasin A."/>
            <person name="Bode E."/>
            <person name="Bode H.B."/>
            <person name="Brachmann A.O."/>
            <person name="Cowles C.E."/>
            <person name="Cowles K.N."/>
            <person name="Darby C."/>
            <person name="de Leon L."/>
            <person name="Drace K."/>
            <person name="Du Z."/>
            <person name="Givaudan A."/>
            <person name="Herbert Tran E.E."/>
            <person name="Jewell K.A."/>
            <person name="Knack J.J."/>
            <person name="Krasomil-Osterfeld K.C."/>
            <person name="Kukor R."/>
            <person name="Lanois A."/>
            <person name="Latreille P."/>
            <person name="Leimgruber N.K."/>
            <person name="Lipke C.M."/>
            <person name="Liu R."/>
            <person name="Lu X."/>
            <person name="Martens E.C."/>
            <person name="Marri P.R."/>
            <person name="Medigue C."/>
            <person name="Menard M.L."/>
            <person name="Miller N.M."/>
            <person name="Morales-Soto N."/>
            <person name="Norton S."/>
            <person name="Ogier J.C."/>
            <person name="Orchard S.S."/>
            <person name="Park D."/>
            <person name="Park Y."/>
            <person name="Qurollo B.A."/>
            <person name="Sugar D.R."/>
            <person name="Richards G.R."/>
            <person name="Rouy Z."/>
            <person name="Slominski B."/>
            <person name="Slominski K."/>
            <person name="Snyder H."/>
            <person name="Tjaden B.C."/>
            <person name="van der Hoeven R."/>
            <person name="Welch R.D."/>
            <person name="Wheeler C."/>
            <person name="Xiang B."/>
            <person name="Barbazuk B."/>
            <person name="Gaudriault S."/>
            <person name="Goodner B."/>
            <person name="Slater S.C."/>
            <person name="Forst S."/>
            <person name="Goldman B.S."/>
            <person name="Goodrich-Blair H."/>
        </authorList>
    </citation>
    <scope>NUCLEOTIDE SEQUENCE [LARGE SCALE GENOMIC DNA]</scope>
    <source>
        <strain evidence="2">ATCC 19061 / DSM 3370 / CCUG 14189 / LMG 1036 / NCIMB 9965 / AN6</strain>
    </source>
</reference>
<protein>
    <submittedName>
        <fullName evidence="1">Uncharacterized protein</fullName>
    </submittedName>
</protein>
<dbReference type="HOGENOM" id="CLU_3260014_0_0_6"/>